<dbReference type="Proteomes" id="UP000287188">
    <property type="component" value="Unassembled WGS sequence"/>
</dbReference>
<gene>
    <name evidence="1" type="ORF">KDK_55850</name>
</gene>
<proteinExistence type="predicted"/>
<evidence type="ECO:0000313" key="2">
    <source>
        <dbReference type="Proteomes" id="UP000287188"/>
    </source>
</evidence>
<reference evidence="2" key="1">
    <citation type="submission" date="2018-12" db="EMBL/GenBank/DDBJ databases">
        <title>Tengunoibacter tsumagoiensis gen. nov., sp. nov., Dictyobacter kobayashii sp. nov., D. alpinus sp. nov., and D. joshuensis sp. nov. and description of Dictyobacteraceae fam. nov. within the order Ktedonobacterales isolated from Tengu-no-mugimeshi.</title>
        <authorList>
            <person name="Wang C.M."/>
            <person name="Zheng Y."/>
            <person name="Sakai Y."/>
            <person name="Toyoda A."/>
            <person name="Minakuchi Y."/>
            <person name="Abe K."/>
            <person name="Yokota A."/>
            <person name="Yabe S."/>
        </authorList>
    </citation>
    <scope>NUCLEOTIDE SEQUENCE [LARGE SCALE GENOMIC DNA]</scope>
    <source>
        <strain evidence="2">Uno11</strain>
    </source>
</reference>
<comment type="caution">
    <text evidence="1">The sequence shown here is derived from an EMBL/GenBank/DDBJ whole genome shotgun (WGS) entry which is preliminary data.</text>
</comment>
<sequence length="92" mass="10383">MNIHGSYAGSRYLGFYVKTEWCIAKSLNNELESFTSSLATRYALSGFPRDTGMSVQQMRDNESFRLVSEENNVEKSFPDLKASSSHPGFFRG</sequence>
<organism evidence="1 2">
    <name type="scientific">Dictyobacter kobayashii</name>
    <dbReference type="NCBI Taxonomy" id="2014872"/>
    <lineage>
        <taxon>Bacteria</taxon>
        <taxon>Bacillati</taxon>
        <taxon>Chloroflexota</taxon>
        <taxon>Ktedonobacteria</taxon>
        <taxon>Ktedonobacterales</taxon>
        <taxon>Dictyobacteraceae</taxon>
        <taxon>Dictyobacter</taxon>
    </lineage>
</organism>
<accession>A0A402ARQ3</accession>
<evidence type="ECO:0000313" key="1">
    <source>
        <dbReference type="EMBL" id="GCE21785.1"/>
    </source>
</evidence>
<dbReference type="EMBL" id="BIFS01000001">
    <property type="protein sequence ID" value="GCE21785.1"/>
    <property type="molecule type" value="Genomic_DNA"/>
</dbReference>
<dbReference type="AlphaFoldDB" id="A0A402ARQ3"/>
<protein>
    <submittedName>
        <fullName evidence="1">Uncharacterized protein</fullName>
    </submittedName>
</protein>
<name>A0A402ARQ3_9CHLR</name>
<keyword evidence="2" id="KW-1185">Reference proteome</keyword>